<gene>
    <name evidence="7" type="ORF">GCM10010502_24090</name>
    <name evidence="8" type="ORF">HS99_0029270</name>
</gene>
<dbReference type="GeneID" id="97485525"/>
<dbReference type="GO" id="GO:0003868">
    <property type="term" value="F:4-hydroxyphenylpyruvate dioxygenase activity"/>
    <property type="evidence" value="ECO:0007669"/>
    <property type="project" value="InterPro"/>
</dbReference>
<dbReference type="InterPro" id="IPR041735">
    <property type="entry name" value="4OHPhenylPyrv_dOase_C"/>
</dbReference>
<evidence type="ECO:0000313" key="8">
    <source>
        <dbReference type="EMBL" id="OEV36433.1"/>
    </source>
</evidence>
<dbReference type="GO" id="GO:0006572">
    <property type="term" value="P:L-tyrosine catabolic process"/>
    <property type="evidence" value="ECO:0007669"/>
    <property type="project" value="TreeGrafter"/>
</dbReference>
<keyword evidence="8" id="KW-0670">Pyruvate</keyword>
<dbReference type="GO" id="GO:0046872">
    <property type="term" value="F:metal ion binding"/>
    <property type="evidence" value="ECO:0007669"/>
    <property type="project" value="UniProtKB-KW"/>
</dbReference>
<dbReference type="NCBIfam" id="TIGR01263">
    <property type="entry name" value="4HPPD"/>
    <property type="match status" value="1"/>
</dbReference>
<dbReference type="PROSITE" id="PS51819">
    <property type="entry name" value="VOC"/>
    <property type="match status" value="2"/>
</dbReference>
<keyword evidence="9" id="KW-1185">Reference proteome</keyword>
<dbReference type="Pfam" id="PF13669">
    <property type="entry name" value="Glyoxalase_4"/>
    <property type="match status" value="1"/>
</dbReference>
<feature type="domain" description="VOC" evidence="6">
    <location>
        <begin position="17"/>
        <end position="147"/>
    </location>
</feature>
<comment type="caution">
    <text evidence="8">The sequence shown here is derived from an EMBL/GenBank/DDBJ whole genome shotgun (WGS) entry which is preliminary data.</text>
</comment>
<reference evidence="7" key="1">
    <citation type="journal article" date="2014" name="Int. J. Syst. Evol. Microbiol.">
        <title>Complete genome sequence of Corynebacterium casei LMG S-19264T (=DSM 44701T), isolated from a smear-ripened cheese.</title>
        <authorList>
            <consortium name="US DOE Joint Genome Institute (JGI-PGF)"/>
            <person name="Walter F."/>
            <person name="Albersmeier A."/>
            <person name="Kalinowski J."/>
            <person name="Ruckert C."/>
        </authorList>
    </citation>
    <scope>NUCLEOTIDE SEQUENCE</scope>
    <source>
        <strain evidence="7">JCM 4434</strain>
    </source>
</reference>
<name>A0A1E7N7I6_KITAU</name>
<organism evidence="8 9">
    <name type="scientific">Kitasatospora aureofaciens</name>
    <name type="common">Streptomyces aureofaciens</name>
    <dbReference type="NCBI Taxonomy" id="1894"/>
    <lineage>
        <taxon>Bacteria</taxon>
        <taxon>Bacillati</taxon>
        <taxon>Actinomycetota</taxon>
        <taxon>Actinomycetes</taxon>
        <taxon>Kitasatosporales</taxon>
        <taxon>Streptomycetaceae</taxon>
        <taxon>Kitasatospora</taxon>
    </lineage>
</organism>
<feature type="binding site" evidence="5">
    <location>
        <position position="260"/>
    </location>
    <ligand>
        <name>Fe cation</name>
        <dbReference type="ChEBI" id="CHEBI:24875"/>
    </ligand>
</feature>
<dbReference type="Gene3D" id="3.10.180.10">
    <property type="entry name" value="2,3-Dihydroxybiphenyl 1,2-Dioxygenase, domain 1"/>
    <property type="match status" value="2"/>
</dbReference>
<dbReference type="InterPro" id="IPR005956">
    <property type="entry name" value="4OHPhenylPyrv_dOase"/>
</dbReference>
<proteinExistence type="inferred from homology"/>
<reference evidence="7" key="5">
    <citation type="submission" date="2020-09" db="EMBL/GenBank/DDBJ databases">
        <authorList>
            <person name="Sun Q."/>
            <person name="Ohkuma M."/>
        </authorList>
    </citation>
    <scope>NUCLEOTIDE SEQUENCE</scope>
    <source>
        <strain evidence="7">JCM 4434</strain>
    </source>
</reference>
<sequence length="372" mass="40069">MPDRSSPDTAPLPLELQLDHVEFYVADLAAELTRLTTEYGFDLLVPPTERGGTAERCVSALVGQAAVRLLLTQPLAAGHPATDYLARHDDGVAALALRVPDATAAYRTLTGRGADGLRPPQAVDGCVTAVVGAFGDVVHTLIERGPDVPADRIPGLPDAAPADQGPTLDADAVGLRSVDHFAVCVPSGELRETVRRYCEVFDFRMIFEERIEVGALGMDSMVVQSPDHSVTLTLIEPLTPDAGGQIASFLADHGGAGVQHVAFSSQDAVHSVATMAARGVPFLRTPAAYFDALPARLTPLRHSLDQLRELNLLVDQDHDGQLFQIFTRSRHPRGTFFFEVIERIRARNFGSNNIRALYEAVELQRNASEVAG</sequence>
<evidence type="ECO:0000256" key="2">
    <source>
        <dbReference type="ARBA" id="ARBA00022723"/>
    </source>
</evidence>
<accession>A0A1E7N7I6</accession>
<accession>A0A8H9HKL0</accession>
<comment type="cofactor">
    <cofactor evidence="5">
        <name>Fe cation</name>
        <dbReference type="ChEBI" id="CHEBI:24875"/>
    </cofactor>
    <text evidence="5">Binds 1 Fe cation per subunit.</text>
</comment>
<dbReference type="InterPro" id="IPR029068">
    <property type="entry name" value="Glyas_Bleomycin-R_OHBP_Dase"/>
</dbReference>
<evidence type="ECO:0000259" key="6">
    <source>
        <dbReference type="PROSITE" id="PS51819"/>
    </source>
</evidence>
<evidence type="ECO:0000313" key="9">
    <source>
        <dbReference type="Proteomes" id="UP000037395"/>
    </source>
</evidence>
<dbReference type="KEGG" id="kau:B6264_28345"/>
<keyword evidence="2 5" id="KW-0479">Metal-binding</keyword>
<keyword evidence="8" id="KW-0560">Oxidoreductase</keyword>
<reference evidence="8 9" key="2">
    <citation type="submission" date="2014-07" db="EMBL/GenBank/DDBJ databases">
        <authorList>
            <person name="Zhang J.E."/>
            <person name="Yang H."/>
            <person name="Guo J."/>
            <person name="Deng Z."/>
            <person name="Luo H."/>
            <person name="Luo M."/>
            <person name="Zhao B."/>
        </authorList>
    </citation>
    <scope>NUCLEOTIDE SEQUENCE [LARGE SCALE GENOMIC DNA]</scope>
    <source>
        <strain evidence="8">ATCC 10762</strain>
        <strain evidence="9">ATCC 10762 / DSM 40127 / CCM 3239 / JCM 4008 / LMG 5968 / NBRC 12843 / NCIMB 8234 / A-377</strain>
    </source>
</reference>
<dbReference type="PIRSF" id="PIRSF009283">
    <property type="entry name" value="HPP_dOase"/>
    <property type="match status" value="1"/>
</dbReference>
<dbReference type="RefSeq" id="WP_046386242.1">
    <property type="nucleotide sequence ID" value="NZ_BMUB01000004.1"/>
</dbReference>
<dbReference type="EMBL" id="BMUB01000004">
    <property type="protein sequence ID" value="GGU71519.1"/>
    <property type="molecule type" value="Genomic_DNA"/>
</dbReference>
<feature type="binding site" evidence="5">
    <location>
        <position position="180"/>
    </location>
    <ligand>
        <name>Fe cation</name>
        <dbReference type="ChEBI" id="CHEBI:24875"/>
    </ligand>
</feature>
<comment type="similarity">
    <text evidence="1">Belongs to the 4HPPD family.</text>
</comment>
<dbReference type="EMBL" id="JPRF03000026">
    <property type="protein sequence ID" value="OEV36433.1"/>
    <property type="molecule type" value="Genomic_DNA"/>
</dbReference>
<keyword evidence="8" id="KW-0223">Dioxygenase</keyword>
<dbReference type="CDD" id="cd08342">
    <property type="entry name" value="HPPD_N_like"/>
    <property type="match status" value="1"/>
</dbReference>
<dbReference type="AlphaFoldDB" id="A0A1E7N7I6"/>
<feature type="domain" description="VOC" evidence="6">
    <location>
        <begin position="177"/>
        <end position="328"/>
    </location>
</feature>
<dbReference type="SUPFAM" id="SSF54593">
    <property type="entry name" value="Glyoxalase/Bleomycin resistance protein/Dihydroxybiphenyl dioxygenase"/>
    <property type="match status" value="1"/>
</dbReference>
<evidence type="ECO:0000256" key="1">
    <source>
        <dbReference type="ARBA" id="ARBA00005877"/>
    </source>
</evidence>
<feature type="binding site" evidence="5">
    <location>
        <position position="339"/>
    </location>
    <ligand>
        <name>Fe cation</name>
        <dbReference type="ChEBI" id="CHEBI:24875"/>
    </ligand>
</feature>
<keyword evidence="3" id="KW-0677">Repeat</keyword>
<dbReference type="PANTHER" id="PTHR11959">
    <property type="entry name" value="4-HYDROXYPHENYLPYRUVATE DIOXYGENASE"/>
    <property type="match status" value="1"/>
</dbReference>
<evidence type="ECO:0000313" key="7">
    <source>
        <dbReference type="EMBL" id="GGU71519.1"/>
    </source>
</evidence>
<reference evidence="9" key="4">
    <citation type="submission" date="2016-08" db="EMBL/GenBank/DDBJ databases">
        <title>Sequencing, assembly and comparative genomics of S. aureofaciens ATCC 10762.</title>
        <authorList>
            <person name="Gradnigo J.S."/>
            <person name="Johnson N."/>
            <person name="Somerville G.A."/>
        </authorList>
    </citation>
    <scope>NUCLEOTIDE SEQUENCE [LARGE SCALE GENOMIC DNA]</scope>
    <source>
        <strain evidence="9">ATCC 10762 / DSM 40127 / CCM 3239 / JCM 4008 / LMG 5968 / NBRC 12843 / NCIMB 8234 / A-377</strain>
    </source>
</reference>
<dbReference type="InterPro" id="IPR037523">
    <property type="entry name" value="VOC_core"/>
</dbReference>
<dbReference type="OrthoDB" id="9780241at2"/>
<evidence type="ECO:0000256" key="5">
    <source>
        <dbReference type="PIRSR" id="PIRSR009283-1"/>
    </source>
</evidence>
<dbReference type="CDD" id="cd07250">
    <property type="entry name" value="HPPD_C_like"/>
    <property type="match status" value="1"/>
</dbReference>
<keyword evidence="4 5" id="KW-0408">Iron</keyword>
<reference evidence="8" key="3">
    <citation type="submission" date="2016-08" db="EMBL/GenBank/DDBJ databases">
        <title>Sequencing, Assembly and Comparative Genomics of S. aureofaciens ATCC 10762.</title>
        <authorList>
            <person name="Gradnigo J.S."/>
            <person name="Johnson N."/>
            <person name="Somerville G.A."/>
        </authorList>
    </citation>
    <scope>NUCLEOTIDE SEQUENCE [LARGE SCALE GENOMIC DNA]</scope>
    <source>
        <strain evidence="8">ATCC 10762</strain>
    </source>
</reference>
<evidence type="ECO:0000256" key="4">
    <source>
        <dbReference type="ARBA" id="ARBA00023004"/>
    </source>
</evidence>
<protein>
    <submittedName>
        <fullName evidence="8">4-hydroxyphenylpyruvate dioxygenase</fullName>
    </submittedName>
</protein>
<dbReference type="InterPro" id="IPR041736">
    <property type="entry name" value="4OHPhenylPyrv_dOase_N"/>
</dbReference>
<dbReference type="PANTHER" id="PTHR11959:SF1">
    <property type="entry name" value="4-HYDROXYPHENYLPYRUVATE DIOXYGENASE"/>
    <property type="match status" value="1"/>
</dbReference>
<dbReference type="Proteomes" id="UP000610124">
    <property type="component" value="Unassembled WGS sequence"/>
</dbReference>
<dbReference type="Proteomes" id="UP000037395">
    <property type="component" value="Unassembled WGS sequence"/>
</dbReference>
<evidence type="ECO:0000256" key="3">
    <source>
        <dbReference type="ARBA" id="ARBA00022737"/>
    </source>
</evidence>